<feature type="transmembrane region" description="Helical" evidence="3">
    <location>
        <begin position="150"/>
        <end position="169"/>
    </location>
</feature>
<evidence type="ECO:0008006" key="6">
    <source>
        <dbReference type="Google" id="ProtNLM"/>
    </source>
</evidence>
<feature type="region of interest" description="Disordered" evidence="2">
    <location>
        <begin position="60"/>
        <end position="82"/>
    </location>
</feature>
<feature type="compositionally biased region" description="Polar residues" evidence="2">
    <location>
        <begin position="63"/>
        <end position="82"/>
    </location>
</feature>
<sequence>MLNDKYASPRSRAGSLATRNAEPRPSNAMRSSPLSQAMQLPSANYEKGKLGGIFTGMSGPKNAGTSDRTTASISIQSPNPAMNATQSTLTSIDIHKFSDDYFEVETYIRGVLQQLPSEDAIQQLHNSLTDAKDLAASDLQRNVFRNYNDFVIISKEISNILFFIIIIYASV</sequence>
<dbReference type="Pfam" id="PF08700">
    <property type="entry name" value="VPS51_Exo84_N"/>
    <property type="match status" value="1"/>
</dbReference>
<keyword evidence="3" id="KW-1133">Transmembrane helix</keyword>
<comment type="caution">
    <text evidence="4">The sequence shown here is derived from an EMBL/GenBank/DDBJ whole genome shotgun (WGS) entry which is preliminary data.</text>
</comment>
<gene>
    <name evidence="4" type="ORF">BASA50_000830</name>
</gene>
<accession>A0ABQ8ESL5</accession>
<keyword evidence="3" id="KW-0472">Membrane</keyword>
<dbReference type="EMBL" id="JAFCIX010000577">
    <property type="protein sequence ID" value="KAH6585885.1"/>
    <property type="molecule type" value="Genomic_DNA"/>
</dbReference>
<proteinExistence type="predicted"/>
<dbReference type="Proteomes" id="UP001648503">
    <property type="component" value="Unassembled WGS sequence"/>
</dbReference>
<evidence type="ECO:0000256" key="1">
    <source>
        <dbReference type="ARBA" id="ARBA00022448"/>
    </source>
</evidence>
<name>A0ABQ8ESL5_9FUNG</name>
<evidence type="ECO:0000313" key="4">
    <source>
        <dbReference type="EMBL" id="KAH6585885.1"/>
    </source>
</evidence>
<evidence type="ECO:0000313" key="5">
    <source>
        <dbReference type="Proteomes" id="UP001648503"/>
    </source>
</evidence>
<organism evidence="4 5">
    <name type="scientific">Batrachochytrium salamandrivorans</name>
    <dbReference type="NCBI Taxonomy" id="1357716"/>
    <lineage>
        <taxon>Eukaryota</taxon>
        <taxon>Fungi</taxon>
        <taxon>Fungi incertae sedis</taxon>
        <taxon>Chytridiomycota</taxon>
        <taxon>Chytridiomycota incertae sedis</taxon>
        <taxon>Chytridiomycetes</taxon>
        <taxon>Rhizophydiales</taxon>
        <taxon>Rhizophydiales incertae sedis</taxon>
        <taxon>Batrachochytrium</taxon>
    </lineage>
</organism>
<dbReference type="InterPro" id="IPR033961">
    <property type="entry name" value="Exo84"/>
</dbReference>
<protein>
    <recommendedName>
        <fullName evidence="6">Vacuolar protein sorting-associated protein 51 homolog</fullName>
    </recommendedName>
</protein>
<dbReference type="PANTHER" id="PTHR21426">
    <property type="entry name" value="EXOCYST COMPLEX COMPONENT 8"/>
    <property type="match status" value="1"/>
</dbReference>
<reference evidence="4 5" key="1">
    <citation type="submission" date="2021-02" db="EMBL/GenBank/DDBJ databases">
        <title>Variation within the Batrachochytrium salamandrivorans European outbreak.</title>
        <authorList>
            <person name="Kelly M."/>
            <person name="Pasmans F."/>
            <person name="Shea T.P."/>
            <person name="Munoz J.F."/>
            <person name="Carranza S."/>
            <person name="Cuomo C.A."/>
            <person name="Martel A."/>
        </authorList>
    </citation>
    <scope>NUCLEOTIDE SEQUENCE [LARGE SCALE GENOMIC DNA]</scope>
    <source>
        <strain evidence="4 5">AMFP18/2</strain>
    </source>
</reference>
<feature type="region of interest" description="Disordered" evidence="2">
    <location>
        <begin position="1"/>
        <end position="35"/>
    </location>
</feature>
<dbReference type="PANTHER" id="PTHR21426:SF12">
    <property type="entry name" value="EXOCYST COMPLEX COMPONENT 8"/>
    <property type="match status" value="1"/>
</dbReference>
<keyword evidence="3" id="KW-0812">Transmembrane</keyword>
<evidence type="ECO:0000256" key="2">
    <source>
        <dbReference type="SAM" id="MobiDB-lite"/>
    </source>
</evidence>
<evidence type="ECO:0000256" key="3">
    <source>
        <dbReference type="SAM" id="Phobius"/>
    </source>
</evidence>
<keyword evidence="5" id="KW-1185">Reference proteome</keyword>
<keyword evidence="1" id="KW-0813">Transport</keyword>